<name>A0A0W1R8E7_9EURY</name>
<evidence type="ECO:0000256" key="4">
    <source>
        <dbReference type="ARBA" id="ARBA00022989"/>
    </source>
</evidence>
<keyword evidence="4 7" id="KW-1133">Transmembrane helix</keyword>
<dbReference type="InterPro" id="IPR002549">
    <property type="entry name" value="AI-2E-like"/>
</dbReference>
<feature type="transmembrane region" description="Helical" evidence="7">
    <location>
        <begin position="112"/>
        <end position="141"/>
    </location>
</feature>
<feature type="transmembrane region" description="Helical" evidence="7">
    <location>
        <begin position="277"/>
        <end position="295"/>
    </location>
</feature>
<feature type="transmembrane region" description="Helical" evidence="7">
    <location>
        <begin position="177"/>
        <end position="198"/>
    </location>
</feature>
<evidence type="ECO:0000256" key="2">
    <source>
        <dbReference type="ARBA" id="ARBA00009773"/>
    </source>
</evidence>
<dbReference type="EMBL" id="LOPU01000029">
    <property type="protein sequence ID" value="KTG09537.1"/>
    <property type="molecule type" value="Genomic_DNA"/>
</dbReference>
<sequence length="371" mass="40428">MAFVGSRYLAWAVFGLFVYYVGRPISRRLERRLPSRSLAAATALLTIVIPVVALLSALLLVALGQLTALAANFPVDAVVSQLPFDIPTLPSDPASVYDATILFVQDPTVQSFLGGIGGVVGVVGATFYNLFLSLILAYFLLVEDRRIAAWFETTLFGEESLPNTYLRAVDAGLTSVFFGYTLTIFVVMLLTSLIYTGFNVVAPGGLNIPSAVLLGVITGVFTLVPLVGRSIVYFFVAAVLSLQAFSTDPTLLWYPVVFLAVMILLFDNVVRTYIRPYLSGGLLHTGLVMFAYLLGPPLFGWYGIFLGPLLMVFTVFFVWMVLPVLANPDREETDRPDAAAGPTLSEFERPRERTRPDDSATDTDRGDPQPG</sequence>
<feature type="transmembrane region" description="Helical" evidence="7">
    <location>
        <begin position="231"/>
        <end position="246"/>
    </location>
</feature>
<evidence type="ECO:0000256" key="3">
    <source>
        <dbReference type="ARBA" id="ARBA00022692"/>
    </source>
</evidence>
<keyword evidence="5 7" id="KW-0472">Membrane</keyword>
<feature type="transmembrane region" description="Helical" evidence="7">
    <location>
        <begin position="301"/>
        <end position="325"/>
    </location>
</feature>
<evidence type="ECO:0000313" key="8">
    <source>
        <dbReference type="EMBL" id="KTG09537.1"/>
    </source>
</evidence>
<evidence type="ECO:0000256" key="1">
    <source>
        <dbReference type="ARBA" id="ARBA00004141"/>
    </source>
</evidence>
<dbReference type="PANTHER" id="PTHR21716">
    <property type="entry name" value="TRANSMEMBRANE PROTEIN"/>
    <property type="match status" value="1"/>
</dbReference>
<feature type="transmembrane region" description="Helical" evidence="7">
    <location>
        <begin position="204"/>
        <end position="224"/>
    </location>
</feature>
<dbReference type="AlphaFoldDB" id="A0A0W1R8E7"/>
<feature type="transmembrane region" description="Helical" evidence="7">
    <location>
        <begin position="6"/>
        <end position="26"/>
    </location>
</feature>
<feature type="region of interest" description="Disordered" evidence="6">
    <location>
        <begin position="329"/>
        <end position="371"/>
    </location>
</feature>
<keyword evidence="3 7" id="KW-0812">Transmembrane</keyword>
<protein>
    <submittedName>
        <fullName evidence="8">Permease</fullName>
    </submittedName>
</protein>
<evidence type="ECO:0000256" key="5">
    <source>
        <dbReference type="ARBA" id="ARBA00023136"/>
    </source>
</evidence>
<dbReference type="Proteomes" id="UP000054387">
    <property type="component" value="Unassembled WGS sequence"/>
</dbReference>
<dbReference type="PANTHER" id="PTHR21716:SF4">
    <property type="entry name" value="TRANSMEMBRANE PROTEIN 245"/>
    <property type="match status" value="1"/>
</dbReference>
<dbReference type="Pfam" id="PF01594">
    <property type="entry name" value="AI-2E_transport"/>
    <property type="match status" value="1"/>
</dbReference>
<proteinExistence type="inferred from homology"/>
<accession>A0A0W1R8E7</accession>
<gene>
    <name evidence="8" type="ORF">AUR64_13305</name>
</gene>
<organism evidence="8 9">
    <name type="scientific">Haloprofundus marisrubri</name>
    <dbReference type="NCBI Taxonomy" id="1514971"/>
    <lineage>
        <taxon>Archaea</taxon>
        <taxon>Methanobacteriati</taxon>
        <taxon>Methanobacteriota</taxon>
        <taxon>Stenosarchaea group</taxon>
        <taxon>Halobacteria</taxon>
        <taxon>Halobacteriales</taxon>
        <taxon>Haloferacaceae</taxon>
        <taxon>Haloprofundus</taxon>
    </lineage>
</organism>
<evidence type="ECO:0000256" key="6">
    <source>
        <dbReference type="SAM" id="MobiDB-lite"/>
    </source>
</evidence>
<comment type="caution">
    <text evidence="8">The sequence shown here is derived from an EMBL/GenBank/DDBJ whole genome shotgun (WGS) entry which is preliminary data.</text>
</comment>
<keyword evidence="9" id="KW-1185">Reference proteome</keyword>
<evidence type="ECO:0000256" key="7">
    <source>
        <dbReference type="SAM" id="Phobius"/>
    </source>
</evidence>
<dbReference type="STRING" id="1514971.AUR64_13305"/>
<reference evidence="8 9" key="1">
    <citation type="submission" date="2015-12" db="EMBL/GenBank/DDBJ databases">
        <title>Haloprofundus marisrubri gen. nov., sp. nov., an extremely halophilic archaeon isolated from the Discovery deep brine-seawater interface in the Red Sea.</title>
        <authorList>
            <person name="Zhang G."/>
            <person name="Stingl U."/>
            <person name="Rashid M."/>
        </authorList>
    </citation>
    <scope>NUCLEOTIDE SEQUENCE [LARGE SCALE GENOMIC DNA]</scope>
    <source>
        <strain evidence="8 9">SB9</strain>
    </source>
</reference>
<evidence type="ECO:0000313" key="9">
    <source>
        <dbReference type="Proteomes" id="UP000054387"/>
    </source>
</evidence>
<feature type="compositionally biased region" description="Basic and acidic residues" evidence="6">
    <location>
        <begin position="346"/>
        <end position="371"/>
    </location>
</feature>
<feature type="transmembrane region" description="Helical" evidence="7">
    <location>
        <begin position="38"/>
        <end position="63"/>
    </location>
</feature>
<comment type="similarity">
    <text evidence="2">Belongs to the autoinducer-2 exporter (AI-2E) (TC 2.A.86) family.</text>
</comment>
<feature type="transmembrane region" description="Helical" evidence="7">
    <location>
        <begin position="252"/>
        <end position="270"/>
    </location>
</feature>
<dbReference type="GO" id="GO:0016020">
    <property type="term" value="C:membrane"/>
    <property type="evidence" value="ECO:0007669"/>
    <property type="project" value="UniProtKB-SubCell"/>
</dbReference>
<comment type="subcellular location">
    <subcellularLocation>
        <location evidence="1">Membrane</location>
        <topology evidence="1">Multi-pass membrane protein</topology>
    </subcellularLocation>
</comment>